<keyword evidence="3" id="KW-1185">Reference proteome</keyword>
<evidence type="ECO:0000313" key="3">
    <source>
        <dbReference type="Proteomes" id="UP000630097"/>
    </source>
</evidence>
<proteinExistence type="predicted"/>
<dbReference type="EMBL" id="BONV01000040">
    <property type="protein sequence ID" value="GIG83365.1"/>
    <property type="molecule type" value="Genomic_DNA"/>
</dbReference>
<accession>A0A8J3V9H5</accession>
<feature type="compositionally biased region" description="Polar residues" evidence="1">
    <location>
        <begin position="1"/>
        <end position="13"/>
    </location>
</feature>
<reference evidence="2 3" key="1">
    <citation type="submission" date="2021-01" db="EMBL/GenBank/DDBJ databases">
        <title>Whole genome shotgun sequence of Planotetraspora kaengkrachanensis NBRC 104272.</title>
        <authorList>
            <person name="Komaki H."/>
            <person name="Tamura T."/>
        </authorList>
    </citation>
    <scope>NUCLEOTIDE SEQUENCE [LARGE SCALE GENOMIC DNA]</scope>
    <source>
        <strain evidence="2 3">NBRC 104272</strain>
    </source>
</reference>
<protein>
    <submittedName>
        <fullName evidence="2">Uncharacterized protein</fullName>
    </submittedName>
</protein>
<evidence type="ECO:0000256" key="1">
    <source>
        <dbReference type="SAM" id="MobiDB-lite"/>
    </source>
</evidence>
<organism evidence="2 3">
    <name type="scientific">Planotetraspora kaengkrachanensis</name>
    <dbReference type="NCBI Taxonomy" id="575193"/>
    <lineage>
        <taxon>Bacteria</taxon>
        <taxon>Bacillati</taxon>
        <taxon>Actinomycetota</taxon>
        <taxon>Actinomycetes</taxon>
        <taxon>Streptosporangiales</taxon>
        <taxon>Streptosporangiaceae</taxon>
        <taxon>Planotetraspora</taxon>
    </lineage>
</organism>
<dbReference type="AlphaFoldDB" id="A0A8J3V9H5"/>
<comment type="caution">
    <text evidence="2">The sequence shown here is derived from an EMBL/GenBank/DDBJ whole genome shotgun (WGS) entry which is preliminary data.</text>
</comment>
<name>A0A8J3V9H5_9ACTN</name>
<feature type="compositionally biased region" description="Basic and acidic residues" evidence="1">
    <location>
        <begin position="22"/>
        <end position="33"/>
    </location>
</feature>
<gene>
    <name evidence="2" type="ORF">Pka01_64920</name>
</gene>
<dbReference type="Proteomes" id="UP000630097">
    <property type="component" value="Unassembled WGS sequence"/>
</dbReference>
<feature type="region of interest" description="Disordered" evidence="1">
    <location>
        <begin position="1"/>
        <end position="64"/>
    </location>
</feature>
<evidence type="ECO:0000313" key="2">
    <source>
        <dbReference type="EMBL" id="GIG83365.1"/>
    </source>
</evidence>
<sequence length="64" mass="7101">MQWSAINPPTIATIQHRHPKLPRADSQRDDPGNRCRGTQQIHSLTIEPQLGSAYPSRPAATAQM</sequence>